<evidence type="ECO:0000259" key="8">
    <source>
        <dbReference type="PROSITE" id="PS50111"/>
    </source>
</evidence>
<comment type="caution">
    <text evidence="10">The sequence shown here is derived from an EMBL/GenBank/DDBJ whole genome shotgun (WGS) entry which is preliminary data.</text>
</comment>
<evidence type="ECO:0000256" key="2">
    <source>
        <dbReference type="ARBA" id="ARBA00022475"/>
    </source>
</evidence>
<dbReference type="PANTHER" id="PTHR32089:SF112">
    <property type="entry name" value="LYSOZYME-LIKE PROTEIN-RELATED"/>
    <property type="match status" value="1"/>
</dbReference>
<dbReference type="Proteomes" id="UP001231362">
    <property type="component" value="Unassembled WGS sequence"/>
</dbReference>
<evidence type="ECO:0000313" key="11">
    <source>
        <dbReference type="Proteomes" id="UP001231362"/>
    </source>
</evidence>
<evidence type="ECO:0000256" key="4">
    <source>
        <dbReference type="ARBA" id="ARBA00023224"/>
    </source>
</evidence>
<reference evidence="10 11" key="1">
    <citation type="submission" date="2023-07" db="EMBL/GenBank/DDBJ databases">
        <title>Genomic Encyclopedia of Type Strains, Phase IV (KMG-IV): sequencing the most valuable type-strain genomes for metagenomic binning, comparative biology and taxonomic classification.</title>
        <authorList>
            <person name="Goeker M."/>
        </authorList>
    </citation>
    <scope>NUCLEOTIDE SEQUENCE [LARGE SCALE GENOMIC DNA]</scope>
    <source>
        <strain evidence="10 11">DSM 23948</strain>
    </source>
</reference>
<dbReference type="Pfam" id="PF17201">
    <property type="entry name" value="Cache_3-Cache_2"/>
    <property type="match status" value="1"/>
</dbReference>
<keyword evidence="3 7" id="KW-0472">Membrane</keyword>
<dbReference type="CDD" id="cd06225">
    <property type="entry name" value="HAMP"/>
    <property type="match status" value="1"/>
</dbReference>
<accession>A0ABT9V862</accession>
<dbReference type="Gene3D" id="3.30.450.20">
    <property type="entry name" value="PAS domain"/>
    <property type="match status" value="1"/>
</dbReference>
<organism evidence="10 11">
    <name type="scientific">Anoxybacillus andreesenii</name>
    <dbReference type="NCBI Taxonomy" id="1325932"/>
    <lineage>
        <taxon>Bacteria</taxon>
        <taxon>Bacillati</taxon>
        <taxon>Bacillota</taxon>
        <taxon>Bacilli</taxon>
        <taxon>Bacillales</taxon>
        <taxon>Anoxybacillaceae</taxon>
        <taxon>Anoxybacillus</taxon>
    </lineage>
</organism>
<feature type="transmembrane region" description="Helical" evidence="7">
    <location>
        <begin position="110"/>
        <end position="134"/>
    </location>
</feature>
<sequence>MLGGTFPIDSLQDIVADVKVGETGYAFITQGDGLTIGHPQKDMVLQTNIKDLNIPAMVTAHEQAQKGETGMIRYTFDGIEKFNFYKKLESTDWVLYITAPVKEATSKLSYLAILSFVTAGVVLVIAVIIVIIFSSRLVRPIQKMSNLTSSVAQGDLTLKVEHQSKDEVGLLGQNFNAMIEGMQNILLKINTVSEHVRNSSATLVESSEETKLSAEQVATAINELATGTTDIVNSVTSVTDKVQHMSETLKELSQFAHEVNHTSLESKDLSEKGGHLINEAINTIREANQQVQNTAEIIKLVDKRSSEIGNVINMITSIAEQTNLLALNASIEAARAGDAGKGFAVVAEEVRKLATETSTSADQIATMIRETQSESHRAVRSIEQGLDVVEDGMAKVIESGEAFNRISDNVIMVSEQTTKMNASIQELDEISAGISEDMSSISAVTEESSAGAEQVSAASEQQAASAVHISNDAVELSKLSHELQEMINQFKIH</sequence>
<evidence type="ECO:0000256" key="5">
    <source>
        <dbReference type="ARBA" id="ARBA00029447"/>
    </source>
</evidence>
<evidence type="ECO:0000256" key="3">
    <source>
        <dbReference type="ARBA" id="ARBA00023136"/>
    </source>
</evidence>
<evidence type="ECO:0000256" key="1">
    <source>
        <dbReference type="ARBA" id="ARBA00004236"/>
    </source>
</evidence>
<dbReference type="RefSeq" id="WP_307151621.1">
    <property type="nucleotide sequence ID" value="NZ_JAUSTU010000021.1"/>
</dbReference>
<gene>
    <name evidence="10" type="ORF">J2S07_003477</name>
</gene>
<keyword evidence="4 6" id="KW-0807">Transducer</keyword>
<keyword evidence="11" id="KW-1185">Reference proteome</keyword>
<evidence type="ECO:0000256" key="6">
    <source>
        <dbReference type="PROSITE-ProRule" id="PRU00284"/>
    </source>
</evidence>
<dbReference type="CDD" id="cd12912">
    <property type="entry name" value="PDC2_MCP_like"/>
    <property type="match status" value="1"/>
</dbReference>
<dbReference type="Pfam" id="PF00672">
    <property type="entry name" value="HAMP"/>
    <property type="match status" value="1"/>
</dbReference>
<dbReference type="CDD" id="cd11386">
    <property type="entry name" value="MCP_signal"/>
    <property type="match status" value="1"/>
</dbReference>
<dbReference type="Gene3D" id="1.10.287.950">
    <property type="entry name" value="Methyl-accepting chemotaxis protein"/>
    <property type="match status" value="1"/>
</dbReference>
<evidence type="ECO:0000313" key="10">
    <source>
        <dbReference type="EMBL" id="MDQ0157149.1"/>
    </source>
</evidence>
<dbReference type="Pfam" id="PF00015">
    <property type="entry name" value="MCPsignal"/>
    <property type="match status" value="1"/>
</dbReference>
<keyword evidence="7" id="KW-0812">Transmembrane</keyword>
<protein>
    <submittedName>
        <fullName evidence="10">Methyl-accepting chemotaxis protein</fullName>
    </submittedName>
</protein>
<dbReference type="InterPro" id="IPR003660">
    <property type="entry name" value="HAMP_dom"/>
</dbReference>
<dbReference type="InterPro" id="IPR033462">
    <property type="entry name" value="Cache_3-Cache_2"/>
</dbReference>
<keyword evidence="2" id="KW-1003">Cell membrane</keyword>
<proteinExistence type="inferred from homology"/>
<feature type="domain" description="Methyl-accepting transducer" evidence="8">
    <location>
        <begin position="206"/>
        <end position="463"/>
    </location>
</feature>
<dbReference type="EMBL" id="JAUSTU010000021">
    <property type="protein sequence ID" value="MDQ0157149.1"/>
    <property type="molecule type" value="Genomic_DNA"/>
</dbReference>
<feature type="domain" description="HAMP" evidence="9">
    <location>
        <begin position="135"/>
        <end position="187"/>
    </location>
</feature>
<evidence type="ECO:0000259" key="9">
    <source>
        <dbReference type="PROSITE" id="PS50885"/>
    </source>
</evidence>
<comment type="subcellular location">
    <subcellularLocation>
        <location evidence="1">Cell membrane</location>
    </subcellularLocation>
</comment>
<dbReference type="SUPFAM" id="SSF58104">
    <property type="entry name" value="Methyl-accepting chemotaxis protein (MCP) signaling domain"/>
    <property type="match status" value="1"/>
</dbReference>
<dbReference type="SMART" id="SM00304">
    <property type="entry name" value="HAMP"/>
    <property type="match status" value="1"/>
</dbReference>
<dbReference type="SMART" id="SM00283">
    <property type="entry name" value="MA"/>
    <property type="match status" value="1"/>
</dbReference>
<dbReference type="InterPro" id="IPR004089">
    <property type="entry name" value="MCPsignal_dom"/>
</dbReference>
<comment type="similarity">
    <text evidence="5">Belongs to the methyl-accepting chemotaxis (MCP) protein family.</text>
</comment>
<name>A0ABT9V862_9BACL</name>
<evidence type="ECO:0000256" key="7">
    <source>
        <dbReference type="SAM" id="Phobius"/>
    </source>
</evidence>
<dbReference type="PROSITE" id="PS50885">
    <property type="entry name" value="HAMP"/>
    <property type="match status" value="1"/>
</dbReference>
<dbReference type="PROSITE" id="PS50111">
    <property type="entry name" value="CHEMOTAXIS_TRANSDUC_2"/>
    <property type="match status" value="1"/>
</dbReference>
<keyword evidence="7" id="KW-1133">Transmembrane helix</keyword>
<dbReference type="PANTHER" id="PTHR32089">
    <property type="entry name" value="METHYL-ACCEPTING CHEMOTAXIS PROTEIN MCPB"/>
    <property type="match status" value="1"/>
</dbReference>